<dbReference type="AlphaFoldDB" id="A0AAV3S4M1"/>
<gene>
    <name evidence="2" type="ORF">GCM10009066_00010</name>
</gene>
<feature type="region of interest" description="Disordered" evidence="1">
    <location>
        <begin position="29"/>
        <end position="56"/>
    </location>
</feature>
<comment type="caution">
    <text evidence="2">The sequence shown here is derived from an EMBL/GenBank/DDBJ whole genome shotgun (WGS) entry which is preliminary data.</text>
</comment>
<dbReference type="Proteomes" id="UP001500837">
    <property type="component" value="Unassembled WGS sequence"/>
</dbReference>
<evidence type="ECO:0000256" key="1">
    <source>
        <dbReference type="SAM" id="MobiDB-lite"/>
    </source>
</evidence>
<accession>A0AAV3S4M1</accession>
<dbReference type="EMBL" id="BAAABL010000002">
    <property type="protein sequence ID" value="GAA0289515.1"/>
    <property type="molecule type" value="Genomic_DNA"/>
</dbReference>
<evidence type="ECO:0000313" key="2">
    <source>
        <dbReference type="EMBL" id="GAA0289515.1"/>
    </source>
</evidence>
<reference evidence="2 3" key="1">
    <citation type="journal article" date="2019" name="Int. J. Syst. Evol. Microbiol.">
        <title>The Global Catalogue of Microorganisms (GCM) 10K type strain sequencing project: providing services to taxonomists for standard genome sequencing and annotation.</title>
        <authorList>
            <consortium name="The Broad Institute Genomics Platform"/>
            <consortium name="The Broad Institute Genome Sequencing Center for Infectious Disease"/>
            <person name="Wu L."/>
            <person name="Ma J."/>
        </authorList>
    </citation>
    <scope>NUCLEOTIDE SEQUENCE [LARGE SCALE GENOMIC DNA]</scope>
    <source>
        <strain evidence="2 3">JCM 16330</strain>
    </source>
</reference>
<sequence>MCERYNWESDEPSDERMALKDIPTVDELAETTGQSVEQLRKDRVAAGKMSSDSDAE</sequence>
<proteinExistence type="predicted"/>
<evidence type="ECO:0000313" key="3">
    <source>
        <dbReference type="Proteomes" id="UP001500837"/>
    </source>
</evidence>
<keyword evidence="3" id="KW-1185">Reference proteome</keyword>
<organism evidence="2 3">
    <name type="scientific">Halarchaeum salinum</name>
    <dbReference type="NCBI Taxonomy" id="489912"/>
    <lineage>
        <taxon>Archaea</taxon>
        <taxon>Methanobacteriati</taxon>
        <taxon>Methanobacteriota</taxon>
        <taxon>Stenosarchaea group</taxon>
        <taxon>Halobacteria</taxon>
        <taxon>Halobacteriales</taxon>
        <taxon>Halobacteriaceae</taxon>
    </lineage>
</organism>
<protein>
    <submittedName>
        <fullName evidence="2">Uncharacterized protein</fullName>
    </submittedName>
</protein>
<name>A0AAV3S4M1_9EURY</name>